<gene>
    <name evidence="1" type="primary">yyaC_2</name>
    <name evidence="1" type="ORF">BN1180_04510</name>
</gene>
<comment type="caution">
    <text evidence="1">The sequence shown here is derived from an EMBL/GenBank/DDBJ whole genome shotgun (WGS) entry which is preliminary data.</text>
</comment>
<dbReference type="InterPro" id="IPR009665">
    <property type="entry name" value="YyaC"/>
</dbReference>
<dbReference type="AlphaFoldDB" id="A0AAN2TUN3"/>
<dbReference type="Pfam" id="PF06866">
    <property type="entry name" value="DUF1256"/>
    <property type="match status" value="1"/>
</dbReference>
<dbReference type="Proteomes" id="UP000182110">
    <property type="component" value="Unassembled WGS sequence"/>
</dbReference>
<organism evidence="1 2">
    <name type="scientific">Peribacillus simplex</name>
    <dbReference type="NCBI Taxonomy" id="1478"/>
    <lineage>
        <taxon>Bacteria</taxon>
        <taxon>Bacillati</taxon>
        <taxon>Bacillota</taxon>
        <taxon>Bacilli</taxon>
        <taxon>Bacillales</taxon>
        <taxon>Bacillaceae</taxon>
        <taxon>Peribacillus</taxon>
    </lineage>
</organism>
<dbReference type="SUPFAM" id="SSF53163">
    <property type="entry name" value="HybD-like"/>
    <property type="match status" value="1"/>
</dbReference>
<reference evidence="1 2" key="1">
    <citation type="journal article" date="2014" name="Genome Announc.">
        <title>Genome Sequence of Bacillus simplex Strain P558, Isolated from a Human Fecal Sample.</title>
        <authorList>
            <person name="Croce O."/>
            <person name="Hugon P."/>
            <person name="Lagier J.C."/>
            <person name="Bibi F."/>
            <person name="Robert C."/>
            <person name="Azhar E.I."/>
            <person name="Raoult D."/>
            <person name="Fournier P.E."/>
        </authorList>
    </citation>
    <scope>NUCLEOTIDE SEQUENCE [LARGE SCALE GENOMIC DNA]</scope>
    <source>
        <strain evidence="1 2">P558</strain>
    </source>
</reference>
<sequence>MISIIMLYFIQDHGTLGGVGMYPFGGRKNGETKKEMQDCNYTLDTEGEMDEMSFRIAGVLRSTSKEIIFLCIGSDRSTGDSFGPLVGTMLRENQIPHHVFGTLAEPVHALNLKSVLKEIKKQFKNPFIFGIDACLGGYHQIGSIILTKGPFSPGEAMKRSLPELGDYHLKAVVNYLDPLLPKQSLNETRLDTVMNLAKITTRIIVKSLK</sequence>
<keyword evidence="2" id="KW-1185">Reference proteome</keyword>
<dbReference type="NCBIfam" id="TIGR02841">
    <property type="entry name" value="spore_YyaC"/>
    <property type="match status" value="1"/>
</dbReference>
<dbReference type="InterPro" id="IPR023430">
    <property type="entry name" value="Pept_HybD-like_dom_sf"/>
</dbReference>
<evidence type="ECO:0000313" key="1">
    <source>
        <dbReference type="EMBL" id="CEG34313.1"/>
    </source>
</evidence>
<dbReference type="EMBL" id="CCXW01000001">
    <property type="protein sequence ID" value="CEG34313.1"/>
    <property type="molecule type" value="Genomic_DNA"/>
</dbReference>
<accession>A0AAN2TUN3</accession>
<name>A0AAN2TUN3_9BACI</name>
<evidence type="ECO:0000313" key="2">
    <source>
        <dbReference type="Proteomes" id="UP000182110"/>
    </source>
</evidence>
<protein>
    <submittedName>
        <fullName evidence="1">Sporulation protein YyaC</fullName>
    </submittedName>
</protein>
<proteinExistence type="predicted"/>